<name>A0AA42W0X8_9BURK</name>
<gene>
    <name evidence="9" type="primary">ackA</name>
    <name evidence="11" type="ORF">N5J23_06835</name>
</gene>
<keyword evidence="2 9" id="KW-0963">Cytoplasm</keyword>
<keyword evidence="5 9" id="KW-0547">Nucleotide-binding</keyword>
<feature type="binding site" evidence="9">
    <location>
        <position position="381"/>
    </location>
    <ligand>
        <name>Mg(2+)</name>
        <dbReference type="ChEBI" id="CHEBI:18420"/>
    </ligand>
</feature>
<dbReference type="EMBL" id="JAOCJW010000010">
    <property type="protein sequence ID" value="MDH2005256.1"/>
    <property type="molecule type" value="Genomic_DNA"/>
</dbReference>
<feature type="binding site" evidence="9">
    <location>
        <position position="7"/>
    </location>
    <ligand>
        <name>Mg(2+)</name>
        <dbReference type="ChEBI" id="CHEBI:18420"/>
    </ligand>
</feature>
<dbReference type="PANTHER" id="PTHR21060">
    <property type="entry name" value="ACETATE KINASE"/>
    <property type="match status" value="1"/>
</dbReference>
<evidence type="ECO:0000256" key="5">
    <source>
        <dbReference type="ARBA" id="ARBA00022741"/>
    </source>
</evidence>
<dbReference type="SUPFAM" id="SSF53067">
    <property type="entry name" value="Actin-like ATPase domain"/>
    <property type="match status" value="2"/>
</dbReference>
<comment type="subunit">
    <text evidence="9">Homodimer.</text>
</comment>
<organism evidence="11 12">
    <name type="scientific">Comamonas aquatica</name>
    <dbReference type="NCBI Taxonomy" id="225991"/>
    <lineage>
        <taxon>Bacteria</taxon>
        <taxon>Pseudomonadati</taxon>
        <taxon>Pseudomonadota</taxon>
        <taxon>Betaproteobacteria</taxon>
        <taxon>Burkholderiales</taxon>
        <taxon>Comamonadaceae</taxon>
        <taxon>Comamonas</taxon>
    </lineage>
</organism>
<feature type="binding site" evidence="9">
    <location>
        <position position="14"/>
    </location>
    <ligand>
        <name>ATP</name>
        <dbReference type="ChEBI" id="CHEBI:30616"/>
    </ligand>
</feature>
<evidence type="ECO:0000256" key="9">
    <source>
        <dbReference type="HAMAP-Rule" id="MF_00020"/>
    </source>
</evidence>
<proteinExistence type="inferred from homology"/>
<evidence type="ECO:0000256" key="7">
    <source>
        <dbReference type="ARBA" id="ARBA00022840"/>
    </source>
</evidence>
<dbReference type="Proteomes" id="UP001161294">
    <property type="component" value="Unassembled WGS sequence"/>
</dbReference>
<evidence type="ECO:0000256" key="8">
    <source>
        <dbReference type="ARBA" id="ARBA00022842"/>
    </source>
</evidence>
<dbReference type="InterPro" id="IPR023865">
    <property type="entry name" value="Aliphatic_acid_kinase_CS"/>
</dbReference>
<dbReference type="AlphaFoldDB" id="A0AA42W0X8"/>
<keyword evidence="7 9" id="KW-0067">ATP-binding</keyword>
<feature type="binding site" evidence="9">
    <location>
        <begin position="281"/>
        <end position="283"/>
    </location>
    <ligand>
        <name>ATP</name>
        <dbReference type="ChEBI" id="CHEBI:30616"/>
    </ligand>
</feature>
<protein>
    <recommendedName>
        <fullName evidence="9">Acetate kinase</fullName>
        <ecNumber evidence="9">2.7.2.1</ecNumber>
    </recommendedName>
    <alternativeName>
        <fullName evidence="9">Acetokinase</fullName>
    </alternativeName>
</protein>
<feature type="binding site" evidence="9">
    <location>
        <position position="93"/>
    </location>
    <ligand>
        <name>substrate</name>
    </ligand>
</feature>
<dbReference type="GO" id="GO:0006083">
    <property type="term" value="P:acetate metabolic process"/>
    <property type="evidence" value="ECO:0007669"/>
    <property type="project" value="TreeGrafter"/>
</dbReference>
<evidence type="ECO:0000256" key="3">
    <source>
        <dbReference type="ARBA" id="ARBA00022679"/>
    </source>
</evidence>
<evidence type="ECO:0000256" key="6">
    <source>
        <dbReference type="ARBA" id="ARBA00022777"/>
    </source>
</evidence>
<dbReference type="PIRSF" id="PIRSF000722">
    <property type="entry name" value="Acetate_prop_kin"/>
    <property type="match status" value="1"/>
</dbReference>
<evidence type="ECO:0000256" key="4">
    <source>
        <dbReference type="ARBA" id="ARBA00022723"/>
    </source>
</evidence>
<comment type="pathway">
    <text evidence="9">Metabolic intermediate biosynthesis; acetyl-CoA biosynthesis; acetyl-CoA from acetate: step 1/2.</text>
</comment>
<dbReference type="HAMAP" id="MF_00020">
    <property type="entry name" value="Acetate_kinase"/>
    <property type="match status" value="1"/>
</dbReference>
<comment type="function">
    <text evidence="9">Catalyzes the formation of acetyl phosphate from acetate and ATP. Can also catalyze the reverse reaction.</text>
</comment>
<feature type="active site" description="Proton donor/acceptor" evidence="9">
    <location>
        <position position="150"/>
    </location>
</feature>
<feature type="site" description="Transition state stabilizer" evidence="9">
    <location>
        <position position="181"/>
    </location>
</feature>
<dbReference type="Gene3D" id="3.30.420.40">
    <property type="match status" value="2"/>
</dbReference>
<dbReference type="GO" id="GO:0005829">
    <property type="term" value="C:cytosol"/>
    <property type="evidence" value="ECO:0007669"/>
    <property type="project" value="TreeGrafter"/>
</dbReference>
<dbReference type="InterPro" id="IPR000890">
    <property type="entry name" value="Aliphatic_acid_kin_short-chain"/>
</dbReference>
<feature type="binding site" evidence="9">
    <location>
        <begin position="207"/>
        <end position="211"/>
    </location>
    <ligand>
        <name>ATP</name>
        <dbReference type="ChEBI" id="CHEBI:30616"/>
    </ligand>
</feature>
<dbReference type="InterPro" id="IPR004372">
    <property type="entry name" value="Ac/propionate_kinase"/>
</dbReference>
<dbReference type="PROSITE" id="PS01075">
    <property type="entry name" value="ACETATE_KINASE_1"/>
    <property type="match status" value="1"/>
</dbReference>
<keyword evidence="3 9" id="KW-0808">Transferase</keyword>
<dbReference type="GO" id="GO:0006085">
    <property type="term" value="P:acetyl-CoA biosynthetic process"/>
    <property type="evidence" value="ECO:0007669"/>
    <property type="project" value="UniProtKB-UniRule"/>
</dbReference>
<dbReference type="NCBIfam" id="TIGR00016">
    <property type="entry name" value="ackA"/>
    <property type="match status" value="1"/>
</dbReference>
<dbReference type="PANTHER" id="PTHR21060:SF21">
    <property type="entry name" value="ACETATE KINASE"/>
    <property type="match status" value="1"/>
</dbReference>
<comment type="cofactor">
    <cofactor evidence="9">
        <name>Mg(2+)</name>
        <dbReference type="ChEBI" id="CHEBI:18420"/>
    </cofactor>
    <cofactor evidence="9">
        <name>Mn(2+)</name>
        <dbReference type="ChEBI" id="CHEBI:29035"/>
    </cofactor>
    <text evidence="9">Mg(2+). Can also accept Mn(2+).</text>
</comment>
<dbReference type="RefSeq" id="WP_279853543.1">
    <property type="nucleotide sequence ID" value="NZ_JAOCIA010000009.1"/>
</dbReference>
<evidence type="ECO:0000313" key="11">
    <source>
        <dbReference type="EMBL" id="MDH2005256.1"/>
    </source>
</evidence>
<feature type="site" description="Transition state stabilizer" evidence="9">
    <location>
        <position position="240"/>
    </location>
</feature>
<comment type="subcellular location">
    <subcellularLocation>
        <location evidence="9">Cytoplasm</location>
    </subcellularLocation>
</comment>
<dbReference type="EC" id="2.7.2.1" evidence="9"/>
<feature type="binding site" evidence="9">
    <location>
        <begin position="326"/>
        <end position="330"/>
    </location>
    <ligand>
        <name>ATP</name>
        <dbReference type="ChEBI" id="CHEBI:30616"/>
    </ligand>
</feature>
<dbReference type="PRINTS" id="PR00471">
    <property type="entry name" value="ACETATEKNASE"/>
</dbReference>
<evidence type="ECO:0000256" key="2">
    <source>
        <dbReference type="ARBA" id="ARBA00022490"/>
    </source>
</evidence>
<dbReference type="InterPro" id="IPR043129">
    <property type="entry name" value="ATPase_NBD"/>
</dbReference>
<reference evidence="11" key="1">
    <citation type="submission" date="2022-09" db="EMBL/GenBank/DDBJ databases">
        <title>Intensive care unit water sources are persistently colonized with multi-drug resistant bacteria and are the site of extensive horizontal gene transfer of antibiotic resistance genes.</title>
        <authorList>
            <person name="Diorio-Toth L."/>
        </authorList>
    </citation>
    <scope>NUCLEOTIDE SEQUENCE</scope>
    <source>
        <strain evidence="11">GD03686</strain>
    </source>
</reference>
<evidence type="ECO:0000256" key="1">
    <source>
        <dbReference type="ARBA" id="ARBA00008748"/>
    </source>
</evidence>
<keyword evidence="6 9" id="KW-0418">Kinase</keyword>
<dbReference type="PROSITE" id="PS01076">
    <property type="entry name" value="ACETATE_KINASE_2"/>
    <property type="match status" value="1"/>
</dbReference>
<dbReference type="GO" id="GO:0008776">
    <property type="term" value="F:acetate kinase activity"/>
    <property type="evidence" value="ECO:0007669"/>
    <property type="project" value="UniProtKB-UniRule"/>
</dbReference>
<evidence type="ECO:0000256" key="10">
    <source>
        <dbReference type="RuleBase" id="RU003835"/>
    </source>
</evidence>
<accession>A0AA42W0X8</accession>
<sequence>MAILAVNAGSSSLKFSLHPLQEGQVQPYVLSGCIQGLEPQGTPVMDWVYLGKKHSEPLAVSAGSSSFESALQSLRALVHRLEAAPDIQAVSHRVVHGGGVFTGPVLVTDEVLAQLARFNSLAPLHQPHNLEGIRQFRAAFPQLPQVACFDTAFHASMPEVDFAFALPQALQEQGVRRYGFHGLSYQYIMSVLQTHTIRGRGRVVMAHLGNGASLCAALAGSSVATTMGFSALDGLMMGTRSGSLDAGVLLYLMEQGWPHAQIEKLLYKQSGLLGVSGISADMRKLRADGSAPAQRAIDQFTHRVIRETGALVACLGGLDAIAFSGGIGENDAVLRAQVCERLGWLGIRMDEQRNQAANGQGAYAIHAPDSAVEVWVVPTDEGRIAAKEAAALLAGQPVAAQRQAQHPTLAQHGA</sequence>
<comment type="similarity">
    <text evidence="1 9 10">Belongs to the acetokinase family.</text>
</comment>
<dbReference type="GO" id="GO:0005524">
    <property type="term" value="F:ATP binding"/>
    <property type="evidence" value="ECO:0007669"/>
    <property type="project" value="UniProtKB-KW"/>
</dbReference>
<keyword evidence="4 9" id="KW-0479">Metal-binding</keyword>
<comment type="caution">
    <text evidence="11">The sequence shown here is derived from an EMBL/GenBank/DDBJ whole genome shotgun (WGS) entry which is preliminary data.</text>
</comment>
<dbReference type="GO" id="GO:0000287">
    <property type="term" value="F:magnesium ion binding"/>
    <property type="evidence" value="ECO:0007669"/>
    <property type="project" value="UniProtKB-UniRule"/>
</dbReference>
<keyword evidence="8 9" id="KW-0460">Magnesium</keyword>
<evidence type="ECO:0000313" key="12">
    <source>
        <dbReference type="Proteomes" id="UP001161294"/>
    </source>
</evidence>
<comment type="catalytic activity">
    <reaction evidence="9">
        <text>acetate + ATP = acetyl phosphate + ADP</text>
        <dbReference type="Rhea" id="RHEA:11352"/>
        <dbReference type="ChEBI" id="CHEBI:22191"/>
        <dbReference type="ChEBI" id="CHEBI:30089"/>
        <dbReference type="ChEBI" id="CHEBI:30616"/>
        <dbReference type="ChEBI" id="CHEBI:456216"/>
        <dbReference type="EC" id="2.7.2.1"/>
    </reaction>
</comment>
<dbReference type="Pfam" id="PF00871">
    <property type="entry name" value="Acetate_kinase"/>
    <property type="match status" value="1"/>
</dbReference>